<feature type="region of interest" description="Disordered" evidence="1">
    <location>
        <begin position="1"/>
        <end position="21"/>
    </location>
</feature>
<organism evidence="2 3">
    <name type="scientific">Purpureocillium lavendulum</name>
    <dbReference type="NCBI Taxonomy" id="1247861"/>
    <lineage>
        <taxon>Eukaryota</taxon>
        <taxon>Fungi</taxon>
        <taxon>Dikarya</taxon>
        <taxon>Ascomycota</taxon>
        <taxon>Pezizomycotina</taxon>
        <taxon>Sordariomycetes</taxon>
        <taxon>Hypocreomycetidae</taxon>
        <taxon>Hypocreales</taxon>
        <taxon>Ophiocordycipitaceae</taxon>
        <taxon>Purpureocillium</taxon>
    </lineage>
</organism>
<proteinExistence type="predicted"/>
<reference evidence="2" key="1">
    <citation type="submission" date="2023-01" db="EMBL/GenBank/DDBJ databases">
        <title>The growth and conidiation of Purpureocillium lavendulum are regulated by nitrogen source and histone H3K14 acetylation.</title>
        <authorList>
            <person name="Tang P."/>
            <person name="Han J."/>
            <person name="Zhang C."/>
            <person name="Tang P."/>
            <person name="Qi F."/>
            <person name="Zhang K."/>
            <person name="Liang L."/>
        </authorList>
    </citation>
    <scope>NUCLEOTIDE SEQUENCE</scope>
    <source>
        <strain evidence="2">YMF1.00683</strain>
    </source>
</reference>
<evidence type="ECO:0000313" key="3">
    <source>
        <dbReference type="Proteomes" id="UP001163105"/>
    </source>
</evidence>
<comment type="caution">
    <text evidence="2">The sequence shown here is derived from an EMBL/GenBank/DDBJ whole genome shotgun (WGS) entry which is preliminary data.</text>
</comment>
<evidence type="ECO:0000256" key="1">
    <source>
        <dbReference type="SAM" id="MobiDB-lite"/>
    </source>
</evidence>
<dbReference type="EMBL" id="JAQHRD010000002">
    <property type="protein sequence ID" value="KAJ6444007.1"/>
    <property type="molecule type" value="Genomic_DNA"/>
</dbReference>
<dbReference type="Proteomes" id="UP001163105">
    <property type="component" value="Unassembled WGS sequence"/>
</dbReference>
<evidence type="ECO:0000313" key="2">
    <source>
        <dbReference type="EMBL" id="KAJ6444007.1"/>
    </source>
</evidence>
<protein>
    <submittedName>
        <fullName evidence="2">Uncharacterized protein</fullName>
    </submittedName>
</protein>
<sequence>MAVLGANEATDTRVRGKKRRKCAKARTYHLLTPGKNVQGQEYPVTGKMRCSVDENKTMQAHEKEKNEMKKAGCMQ</sequence>
<dbReference type="AlphaFoldDB" id="A0AB34FY18"/>
<keyword evidence="3" id="KW-1185">Reference proteome</keyword>
<accession>A0AB34FY18</accession>
<gene>
    <name evidence="2" type="ORF">O9K51_02401</name>
</gene>
<name>A0AB34FY18_9HYPO</name>